<organism evidence="1 2">
    <name type="scientific">Linderina macrospora</name>
    <dbReference type="NCBI Taxonomy" id="4868"/>
    <lineage>
        <taxon>Eukaryota</taxon>
        <taxon>Fungi</taxon>
        <taxon>Fungi incertae sedis</taxon>
        <taxon>Zoopagomycota</taxon>
        <taxon>Kickxellomycotina</taxon>
        <taxon>Kickxellomycetes</taxon>
        <taxon>Kickxellales</taxon>
        <taxon>Kickxellaceae</taxon>
        <taxon>Linderina</taxon>
    </lineage>
</organism>
<sequence length="481" mass="53029">MKVSEKIAQAVAAKQPFFSFEFFPPKTDQGLVNLYDRIERMSKLGPLFVAITWGAGGATSERSLELCGACQSVFGIETVLHLTCTNMDKSKLDSALEAAKNAGIQNILALRGDTPRDAEYWSACSGGFSYAVDLVKYVREQYGDYFCIGVAGYPEGHTENNDKEQDFEFLCDKVEAGADFVVSQLVYDPRTFVEWEQRCRKAGIEVPILPGVLPVQSYQAFRRLLHLTKVSVPEPLRQALDSVKSNDQAVRDLGVDHAVQTIKSLHEAGILGVHLTTLNLESTVQRVLERLEMTRKPLNPDATATTAELSPMARAARSALPPASAANDAPATQGRVWDDFPNGRWGDARSPAFGGLNPYGEMLKFDPRGAALVWGHPRSLDDISNLFVRYVKGEIPSLPWSDEPLMAETAKIRSELIRINSLGYWTLASQPALDGVASDHELHGWGPRGGYIYQKAFVECFVPAERFPEFLSRIQSAPNAT</sequence>
<feature type="non-terminal residue" evidence="1">
    <location>
        <position position="481"/>
    </location>
</feature>
<keyword evidence="1" id="KW-0560">Oxidoreductase</keyword>
<protein>
    <submittedName>
        <fullName evidence="1">Methylenetetrahydrofolate reductase 1</fullName>
        <ecNumber evidence="1">1.5.1.20</ecNumber>
    </submittedName>
</protein>
<dbReference type="EMBL" id="JANBPW010002672">
    <property type="protein sequence ID" value="KAJ1939997.1"/>
    <property type="molecule type" value="Genomic_DNA"/>
</dbReference>
<evidence type="ECO:0000313" key="2">
    <source>
        <dbReference type="Proteomes" id="UP001150603"/>
    </source>
</evidence>
<accession>A0ACC1J737</accession>
<comment type="caution">
    <text evidence="1">The sequence shown here is derived from an EMBL/GenBank/DDBJ whole genome shotgun (WGS) entry which is preliminary data.</text>
</comment>
<dbReference type="EC" id="1.5.1.20" evidence="1"/>
<evidence type="ECO:0000313" key="1">
    <source>
        <dbReference type="EMBL" id="KAJ1939997.1"/>
    </source>
</evidence>
<proteinExistence type="predicted"/>
<gene>
    <name evidence="1" type="primary">MET12</name>
    <name evidence="1" type="ORF">FBU59_003939</name>
</gene>
<keyword evidence="2" id="KW-1185">Reference proteome</keyword>
<reference evidence="1" key="1">
    <citation type="submission" date="2022-07" db="EMBL/GenBank/DDBJ databases">
        <title>Phylogenomic reconstructions and comparative analyses of Kickxellomycotina fungi.</title>
        <authorList>
            <person name="Reynolds N.K."/>
            <person name="Stajich J.E."/>
            <person name="Barry K."/>
            <person name="Grigoriev I.V."/>
            <person name="Crous P."/>
            <person name="Smith M.E."/>
        </authorList>
    </citation>
    <scope>NUCLEOTIDE SEQUENCE</scope>
    <source>
        <strain evidence="1">NRRL 5244</strain>
    </source>
</reference>
<dbReference type="Proteomes" id="UP001150603">
    <property type="component" value="Unassembled WGS sequence"/>
</dbReference>
<name>A0ACC1J737_9FUNG</name>